<evidence type="ECO:0000256" key="11">
    <source>
        <dbReference type="ARBA" id="ARBA00023180"/>
    </source>
</evidence>
<dbReference type="Pfam" id="PF02931">
    <property type="entry name" value="Neur_chan_LBD"/>
    <property type="match status" value="1"/>
</dbReference>
<proteinExistence type="inferred from homology"/>
<dbReference type="PRINTS" id="PR00254">
    <property type="entry name" value="NICOTINICR"/>
</dbReference>
<dbReference type="Gene3D" id="1.20.58.390">
    <property type="entry name" value="Neurotransmitter-gated ion-channel transmembrane domain"/>
    <property type="match status" value="2"/>
</dbReference>
<dbReference type="SUPFAM" id="SSF63712">
    <property type="entry name" value="Nicotinic receptor ligand binding domain-like"/>
    <property type="match status" value="1"/>
</dbReference>
<feature type="transmembrane region" description="Helical" evidence="15">
    <location>
        <begin position="437"/>
        <end position="458"/>
    </location>
</feature>
<dbReference type="InterPro" id="IPR038050">
    <property type="entry name" value="Neuro_actylchol_rec"/>
</dbReference>
<accession>A0A8J1T4V0</accession>
<evidence type="ECO:0000256" key="4">
    <source>
        <dbReference type="ARBA" id="ARBA00022692"/>
    </source>
</evidence>
<feature type="chain" id="PRO_5042621032" evidence="15">
    <location>
        <begin position="23"/>
        <end position="470"/>
    </location>
</feature>
<comment type="subcellular location">
    <subcellularLocation>
        <location evidence="14">Synaptic cell membrane</location>
        <topology evidence="14">Multi-pass membrane protein</topology>
    </subcellularLocation>
</comment>
<dbReference type="GO" id="GO:0045211">
    <property type="term" value="C:postsynaptic membrane"/>
    <property type="evidence" value="ECO:0007669"/>
    <property type="project" value="InterPro"/>
</dbReference>
<dbReference type="InterPro" id="IPR006201">
    <property type="entry name" value="Neur_channel"/>
</dbReference>
<evidence type="ECO:0000256" key="1">
    <source>
        <dbReference type="ARBA" id="ARBA00009237"/>
    </source>
</evidence>
<keyword evidence="12" id="KW-1071">Ligand-gated ion channel</keyword>
<evidence type="ECO:0000313" key="17">
    <source>
        <dbReference type="Proteomes" id="UP000749559"/>
    </source>
</evidence>
<evidence type="ECO:0000256" key="3">
    <source>
        <dbReference type="ARBA" id="ARBA00022475"/>
    </source>
</evidence>
<sequence>MQPKLCLLFAALIVYENQQVFGEKWDSLLQEKLFTGYMASSRPQLNETTNLTMGMSIRNMYHLDERNKLVKLSVWFRFYWNDIRLLWNPKDYGNITRLHLKTTEVWTPDIVLHNSLNEEFSSLHEYANTIPVIVHHNGDITWLFPGVIKTSCDFEIALFPFDTQKCALYFGSWTYNGNELNTYPMDAKRDTQSFTFPNGEWIFMNFEVKRNVMKYLCCPEPYVDIQYVLTIKRKPLFHILNLIVPCSFLLILSTLGFLMPITSGSRAPLAIMVLLSMTVLQVTVSDTIPRQSDYIPLISQYIGFILVMMVMNVILTILSLNIHYNGPQFTNSILIRCFKSIGRCFSVHIENKIPERFTTRFTANDTLQMACHINEGYHNENEILEPTENSHVSSKINQLYKLLHKMRLEKHELTKKNNEMETKRQEWIQIAMIIDRVFAVTFLLVTMVAFLVIFSQLFGETTETSLDWVE</sequence>
<keyword evidence="15" id="KW-0732">Signal</keyword>
<dbReference type="InterPro" id="IPR036719">
    <property type="entry name" value="Neuro-gated_channel_TM_sf"/>
</dbReference>
<keyword evidence="17" id="KW-1185">Reference proteome</keyword>
<comment type="similarity">
    <text evidence="1">Belongs to the ligand-gated ion channel (TC 1.A.9) family. Acetylcholine receptor (TC 1.A.9.1) subfamily.</text>
</comment>
<evidence type="ECO:0000256" key="8">
    <source>
        <dbReference type="ARBA" id="ARBA00023136"/>
    </source>
</evidence>
<keyword evidence="13 15" id="KW-0407">Ion channel</keyword>
<dbReference type="PRINTS" id="PR00252">
    <property type="entry name" value="NRIONCHANNEL"/>
</dbReference>
<dbReference type="GO" id="GO:0004888">
    <property type="term" value="F:transmembrane signaling receptor activity"/>
    <property type="evidence" value="ECO:0007669"/>
    <property type="project" value="InterPro"/>
</dbReference>
<keyword evidence="10" id="KW-0675">Receptor</keyword>
<evidence type="ECO:0000313" key="16">
    <source>
        <dbReference type="EMBL" id="CAH1802889.1"/>
    </source>
</evidence>
<evidence type="ECO:0000256" key="7">
    <source>
        <dbReference type="ARBA" id="ARBA00023065"/>
    </source>
</evidence>
<keyword evidence="3" id="KW-1003">Cell membrane</keyword>
<dbReference type="EMBL" id="CAIIXF020000155">
    <property type="protein sequence ID" value="CAH1802889.1"/>
    <property type="molecule type" value="Genomic_DNA"/>
</dbReference>
<dbReference type="GO" id="GO:0022848">
    <property type="term" value="F:acetylcholine-gated monoatomic cation-selective channel activity"/>
    <property type="evidence" value="ECO:0007669"/>
    <property type="project" value="InterPro"/>
</dbReference>
<dbReference type="InterPro" id="IPR018000">
    <property type="entry name" value="Neurotransmitter_ion_chnl_CS"/>
</dbReference>
<dbReference type="InterPro" id="IPR002394">
    <property type="entry name" value="Nicotinic_acetylcholine_rcpt"/>
</dbReference>
<keyword evidence="5 15" id="KW-1133">Transmembrane helix</keyword>
<evidence type="ECO:0000256" key="6">
    <source>
        <dbReference type="ARBA" id="ARBA00023018"/>
    </source>
</evidence>
<reference evidence="16" key="1">
    <citation type="submission" date="2022-03" db="EMBL/GenBank/DDBJ databases">
        <authorList>
            <person name="Martin C."/>
        </authorList>
    </citation>
    <scope>NUCLEOTIDE SEQUENCE</scope>
</reference>
<evidence type="ECO:0000256" key="2">
    <source>
        <dbReference type="ARBA" id="ARBA00022448"/>
    </source>
</evidence>
<dbReference type="Gene3D" id="2.70.170.10">
    <property type="entry name" value="Neurotransmitter-gated ion-channel ligand-binding domain"/>
    <property type="match status" value="1"/>
</dbReference>
<dbReference type="CDD" id="cd18997">
    <property type="entry name" value="LGIC_ECD_nAChR"/>
    <property type="match status" value="1"/>
</dbReference>
<keyword evidence="11" id="KW-0325">Glycoprotein</keyword>
<evidence type="ECO:0000256" key="15">
    <source>
        <dbReference type="RuleBase" id="RU000687"/>
    </source>
</evidence>
<dbReference type="CDD" id="cd19051">
    <property type="entry name" value="LGIC_TM_cation"/>
    <property type="match status" value="1"/>
</dbReference>
<comment type="caution">
    <text evidence="16">The sequence shown here is derived from an EMBL/GenBank/DDBJ whole genome shotgun (WGS) entry which is preliminary data.</text>
</comment>
<feature type="signal peptide" evidence="15">
    <location>
        <begin position="1"/>
        <end position="22"/>
    </location>
</feature>
<dbReference type="Proteomes" id="UP000749559">
    <property type="component" value="Unassembled WGS sequence"/>
</dbReference>
<feature type="transmembrane region" description="Helical" evidence="15">
    <location>
        <begin position="236"/>
        <end position="257"/>
    </location>
</feature>
<dbReference type="FunFam" id="2.70.170.10:FF:000016">
    <property type="entry name" value="Nicotinic acetylcholine receptor subunit"/>
    <property type="match status" value="1"/>
</dbReference>
<dbReference type="OrthoDB" id="6097775at2759"/>
<organism evidence="16 17">
    <name type="scientific">Owenia fusiformis</name>
    <name type="common">Polychaete worm</name>
    <dbReference type="NCBI Taxonomy" id="6347"/>
    <lineage>
        <taxon>Eukaryota</taxon>
        <taxon>Metazoa</taxon>
        <taxon>Spiralia</taxon>
        <taxon>Lophotrochozoa</taxon>
        <taxon>Annelida</taxon>
        <taxon>Polychaeta</taxon>
        <taxon>Sedentaria</taxon>
        <taxon>Canalipalpata</taxon>
        <taxon>Sabellida</taxon>
        <taxon>Oweniida</taxon>
        <taxon>Oweniidae</taxon>
        <taxon>Owenia</taxon>
    </lineage>
</organism>
<dbReference type="Pfam" id="PF02932">
    <property type="entry name" value="Neur_chan_memb"/>
    <property type="match status" value="1"/>
</dbReference>
<evidence type="ECO:0000256" key="9">
    <source>
        <dbReference type="ARBA" id="ARBA00023157"/>
    </source>
</evidence>
<feature type="transmembrane region" description="Helical" evidence="15">
    <location>
        <begin position="269"/>
        <end position="289"/>
    </location>
</feature>
<keyword evidence="7 15" id="KW-0406">Ion transport</keyword>
<dbReference type="PROSITE" id="PS00236">
    <property type="entry name" value="NEUROTR_ION_CHANNEL"/>
    <property type="match status" value="1"/>
</dbReference>
<dbReference type="AlphaFoldDB" id="A0A8J1T4V0"/>
<evidence type="ECO:0000256" key="12">
    <source>
        <dbReference type="ARBA" id="ARBA00023286"/>
    </source>
</evidence>
<evidence type="ECO:0000256" key="10">
    <source>
        <dbReference type="ARBA" id="ARBA00023170"/>
    </source>
</evidence>
<dbReference type="InterPro" id="IPR006202">
    <property type="entry name" value="Neur_chan_lig-bd"/>
</dbReference>
<keyword evidence="2 15" id="KW-0813">Transport</keyword>
<evidence type="ECO:0000256" key="14">
    <source>
        <dbReference type="ARBA" id="ARBA00034099"/>
    </source>
</evidence>
<name>A0A8J1T4V0_OWEFU</name>
<protein>
    <submittedName>
        <fullName evidence="16">Uncharacterized protein</fullName>
    </submittedName>
</protein>
<keyword evidence="8 15" id="KW-0472">Membrane</keyword>
<gene>
    <name evidence="16" type="ORF">OFUS_LOCUS26528</name>
</gene>
<dbReference type="PANTHER" id="PTHR18945">
    <property type="entry name" value="NEUROTRANSMITTER GATED ION CHANNEL"/>
    <property type="match status" value="1"/>
</dbReference>
<keyword evidence="6" id="KW-0770">Synapse</keyword>
<evidence type="ECO:0000256" key="13">
    <source>
        <dbReference type="ARBA" id="ARBA00023303"/>
    </source>
</evidence>
<keyword evidence="9" id="KW-1015">Disulfide bond</keyword>
<dbReference type="SUPFAM" id="SSF90112">
    <property type="entry name" value="Neurotransmitter-gated ion-channel transmembrane pore"/>
    <property type="match status" value="1"/>
</dbReference>
<dbReference type="InterPro" id="IPR006029">
    <property type="entry name" value="Neurotrans-gated_channel_TM"/>
</dbReference>
<feature type="transmembrane region" description="Helical" evidence="15">
    <location>
        <begin position="301"/>
        <end position="322"/>
    </location>
</feature>
<dbReference type="InterPro" id="IPR036734">
    <property type="entry name" value="Neur_chan_lig-bd_sf"/>
</dbReference>
<evidence type="ECO:0000256" key="5">
    <source>
        <dbReference type="ARBA" id="ARBA00022989"/>
    </source>
</evidence>
<keyword evidence="4 15" id="KW-0812">Transmembrane</keyword>